<evidence type="ECO:0000259" key="9">
    <source>
        <dbReference type="Pfam" id="PF18052"/>
    </source>
</evidence>
<evidence type="ECO:0000256" key="4">
    <source>
        <dbReference type="ARBA" id="ARBA00022741"/>
    </source>
</evidence>
<evidence type="ECO:0000256" key="5">
    <source>
        <dbReference type="ARBA" id="ARBA00022821"/>
    </source>
</evidence>
<dbReference type="Gene3D" id="3.40.50.300">
    <property type="entry name" value="P-loop containing nucleotide triphosphate hydrolases"/>
    <property type="match status" value="1"/>
</dbReference>
<dbReference type="InterPro" id="IPR041118">
    <property type="entry name" value="Rx_N"/>
</dbReference>
<keyword evidence="7" id="KW-0732">Signal</keyword>
<proteinExistence type="inferred from homology"/>
<sequence>MAFLSSILQITSRLVAACRGSPSSSSSPSDNQKVIEDELKGLEMILWNIDSVLEDARQREIRDASVRLWLKELKGITYDAEDILDEYEYELLQCQVDSRNVAAAASRISRKRKDMDSQKEQVCFWQTSVISKVPSFPHYMLDRIRKIRERFSAIKKDRSTLSLRDLGPRRYDYDDDDSIKPLSPSSFVDESRVFGRDGDKEKLIELLFSDMNSKFSVIPIVGMGGLGKTTLAQLIYKDRRVQGYFDLKGWVYVSVHFSVLRLTKLIIETLSGQQSCAFLELNKLQSVLSESVAGKKVLLVLDDVWNEEQSPWQLLQAPFANANIVRIIVTTRNSSVAQVMQTGTSPYQLGLLSEEQSWLLFKLYASASQEPLLQFIDIGKQIIKKCKGLPLALKALGGILQYKTEESSWWDVLQSDLWELDEAQAEILPALKLSYSRMPSY</sequence>
<dbReference type="Pfam" id="PF00931">
    <property type="entry name" value="NB-ARC"/>
    <property type="match status" value="1"/>
</dbReference>
<evidence type="ECO:0000256" key="1">
    <source>
        <dbReference type="ARBA" id="ARBA00008894"/>
    </source>
</evidence>
<dbReference type="GO" id="GO:0043531">
    <property type="term" value="F:ADP binding"/>
    <property type="evidence" value="ECO:0007669"/>
    <property type="project" value="InterPro"/>
</dbReference>
<keyword evidence="6" id="KW-0067">ATP-binding</keyword>
<evidence type="ECO:0000256" key="3">
    <source>
        <dbReference type="ARBA" id="ARBA00022737"/>
    </source>
</evidence>
<dbReference type="InterPro" id="IPR002182">
    <property type="entry name" value="NB-ARC"/>
</dbReference>
<dbReference type="PANTHER" id="PTHR36766:SF40">
    <property type="entry name" value="DISEASE RESISTANCE PROTEIN RGA3"/>
    <property type="match status" value="1"/>
</dbReference>
<name>A0AB40BL63_DIOCR</name>
<gene>
    <name evidence="11" type="primary">LOC120264417</name>
</gene>
<accession>A0AB40BL63</accession>
<keyword evidence="5" id="KW-0611">Plant defense</keyword>
<organism evidence="10 11">
    <name type="scientific">Dioscorea cayennensis subsp. rotundata</name>
    <name type="common">White Guinea yam</name>
    <name type="synonym">Dioscorea rotundata</name>
    <dbReference type="NCBI Taxonomy" id="55577"/>
    <lineage>
        <taxon>Eukaryota</taxon>
        <taxon>Viridiplantae</taxon>
        <taxon>Streptophyta</taxon>
        <taxon>Embryophyta</taxon>
        <taxon>Tracheophyta</taxon>
        <taxon>Spermatophyta</taxon>
        <taxon>Magnoliopsida</taxon>
        <taxon>Liliopsida</taxon>
        <taxon>Dioscoreales</taxon>
        <taxon>Dioscoreaceae</taxon>
        <taxon>Dioscorea</taxon>
    </lineage>
</organism>
<feature type="domain" description="Disease resistance N-terminal" evidence="9">
    <location>
        <begin position="30"/>
        <end position="101"/>
    </location>
</feature>
<evidence type="ECO:0000256" key="2">
    <source>
        <dbReference type="ARBA" id="ARBA00022614"/>
    </source>
</evidence>
<reference evidence="11" key="1">
    <citation type="submission" date="2025-08" db="UniProtKB">
        <authorList>
            <consortium name="RefSeq"/>
        </authorList>
    </citation>
    <scope>IDENTIFICATION</scope>
</reference>
<dbReference type="AlphaFoldDB" id="A0AB40BL63"/>
<dbReference type="GeneID" id="120264417"/>
<feature type="domain" description="NB-ARC" evidence="8">
    <location>
        <begin position="198"/>
        <end position="367"/>
    </location>
</feature>
<keyword evidence="4" id="KW-0547">Nucleotide-binding</keyword>
<dbReference type="Gene3D" id="1.20.5.4130">
    <property type="match status" value="1"/>
</dbReference>
<dbReference type="RefSeq" id="XP_039128162.1">
    <property type="nucleotide sequence ID" value="XM_039272228.1"/>
</dbReference>
<protein>
    <submittedName>
        <fullName evidence="11">Disease resistance protein RGA2-like isoform X1</fullName>
    </submittedName>
</protein>
<dbReference type="FunFam" id="3.40.50.300:FF:001091">
    <property type="entry name" value="Probable disease resistance protein At1g61300"/>
    <property type="match status" value="1"/>
</dbReference>
<evidence type="ECO:0000259" key="8">
    <source>
        <dbReference type="Pfam" id="PF00931"/>
    </source>
</evidence>
<evidence type="ECO:0000256" key="7">
    <source>
        <dbReference type="SAM" id="SignalP"/>
    </source>
</evidence>
<dbReference type="Proteomes" id="UP001515500">
    <property type="component" value="Chromosome 7"/>
</dbReference>
<dbReference type="PANTHER" id="PTHR36766">
    <property type="entry name" value="PLANT BROAD-SPECTRUM MILDEW RESISTANCE PROTEIN RPW8"/>
    <property type="match status" value="1"/>
</dbReference>
<evidence type="ECO:0000313" key="11">
    <source>
        <dbReference type="RefSeq" id="XP_039128162.1"/>
    </source>
</evidence>
<dbReference type="Gene3D" id="1.10.8.430">
    <property type="entry name" value="Helical domain of apoptotic protease-activating factors"/>
    <property type="match status" value="1"/>
</dbReference>
<evidence type="ECO:0000313" key="10">
    <source>
        <dbReference type="Proteomes" id="UP001515500"/>
    </source>
</evidence>
<dbReference type="InterPro" id="IPR042197">
    <property type="entry name" value="Apaf_helical"/>
</dbReference>
<dbReference type="SUPFAM" id="SSF52540">
    <property type="entry name" value="P-loop containing nucleoside triphosphate hydrolases"/>
    <property type="match status" value="1"/>
</dbReference>
<keyword evidence="10" id="KW-1185">Reference proteome</keyword>
<comment type="similarity">
    <text evidence="1">Belongs to the disease resistance NB-LRR family.</text>
</comment>
<feature type="chain" id="PRO_5044350326" evidence="7">
    <location>
        <begin position="18"/>
        <end position="441"/>
    </location>
</feature>
<keyword evidence="3" id="KW-0677">Repeat</keyword>
<evidence type="ECO:0000256" key="6">
    <source>
        <dbReference type="ARBA" id="ARBA00022840"/>
    </source>
</evidence>
<dbReference type="InterPro" id="IPR027417">
    <property type="entry name" value="P-loop_NTPase"/>
</dbReference>
<dbReference type="PRINTS" id="PR00364">
    <property type="entry name" value="DISEASERSIST"/>
</dbReference>
<dbReference type="Pfam" id="PF18052">
    <property type="entry name" value="Rx_N"/>
    <property type="match status" value="1"/>
</dbReference>
<feature type="signal peptide" evidence="7">
    <location>
        <begin position="1"/>
        <end position="17"/>
    </location>
</feature>
<keyword evidence="2" id="KW-0433">Leucine-rich repeat</keyword>
<dbReference type="GO" id="GO:0005524">
    <property type="term" value="F:ATP binding"/>
    <property type="evidence" value="ECO:0007669"/>
    <property type="project" value="UniProtKB-KW"/>
</dbReference>
<dbReference type="GO" id="GO:0006952">
    <property type="term" value="P:defense response"/>
    <property type="evidence" value="ECO:0007669"/>
    <property type="project" value="UniProtKB-KW"/>
</dbReference>